<evidence type="ECO:0000259" key="1">
    <source>
        <dbReference type="Pfam" id="PF03235"/>
    </source>
</evidence>
<dbReference type="InterPro" id="IPR004919">
    <property type="entry name" value="GmrSD_N"/>
</dbReference>
<gene>
    <name evidence="2" type="ORF">WKI71_45680</name>
</gene>
<proteinExistence type="predicted"/>
<feature type="domain" description="GmrSD restriction endonucleases N-terminal" evidence="1">
    <location>
        <begin position="13"/>
        <end position="133"/>
    </location>
</feature>
<keyword evidence="3" id="KW-1185">Reference proteome</keyword>
<dbReference type="PANTHER" id="PTHR35149:SF1">
    <property type="entry name" value="DUF5655 DOMAIN-CONTAINING PROTEIN"/>
    <property type="match status" value="1"/>
</dbReference>
<accession>A0ABU8UWS7</accession>
<sequence length="212" mass="24797">MGSDEIRSQGFSLKELFRDVTYEIDYYQRDYTWGEDEVRTLLRDLCGSFRHWSANPSYLRRPHTAPQYFLGPFVYYEPFKNRRYLVDGQQRFVTLHLLFLQLRLAAQERADTRAVDRLNRVITTDGQHFSLGITDHEPVLRAVTESRKYETSVGDSLSRRNLWARSQQIESQLAEELDAENLTRFTEWLLDRVVLVGIRAAGPTTAIGCSRR</sequence>
<organism evidence="2 3">
    <name type="scientific">Streptomyces machairae</name>
    <dbReference type="NCBI Taxonomy" id="3134109"/>
    <lineage>
        <taxon>Bacteria</taxon>
        <taxon>Bacillati</taxon>
        <taxon>Actinomycetota</taxon>
        <taxon>Actinomycetes</taxon>
        <taxon>Kitasatosporales</taxon>
        <taxon>Streptomycetaceae</taxon>
        <taxon>Streptomyces</taxon>
    </lineage>
</organism>
<name>A0ABU8UWS7_9ACTN</name>
<dbReference type="PANTHER" id="PTHR35149">
    <property type="entry name" value="SLL5132 PROTEIN"/>
    <property type="match status" value="1"/>
</dbReference>
<evidence type="ECO:0000313" key="3">
    <source>
        <dbReference type="Proteomes" id="UP001376459"/>
    </source>
</evidence>
<comment type="caution">
    <text evidence="2">The sequence shown here is derived from an EMBL/GenBank/DDBJ whole genome shotgun (WGS) entry which is preliminary data.</text>
</comment>
<evidence type="ECO:0000313" key="2">
    <source>
        <dbReference type="EMBL" id="MEJ8673072.1"/>
    </source>
</evidence>
<dbReference type="EMBL" id="JBBKAK010000002">
    <property type="protein sequence ID" value="MEJ8673072.1"/>
    <property type="molecule type" value="Genomic_DNA"/>
</dbReference>
<protein>
    <submittedName>
        <fullName evidence="2">DUF262 domain-containing protein</fullName>
    </submittedName>
</protein>
<reference evidence="2 3" key="1">
    <citation type="submission" date="2024-03" db="EMBL/GenBank/DDBJ databases">
        <title>Novel Streptomyces species of biotechnological and ecological value are a feature of Machair soil.</title>
        <authorList>
            <person name="Prole J.R."/>
            <person name="Goodfellow M."/>
            <person name="Allenby N."/>
            <person name="Ward A.C."/>
        </authorList>
    </citation>
    <scope>NUCLEOTIDE SEQUENCE [LARGE SCALE GENOMIC DNA]</scope>
    <source>
        <strain evidence="2 3">MS1.AVA.1</strain>
    </source>
</reference>
<dbReference type="Proteomes" id="UP001376459">
    <property type="component" value="Unassembled WGS sequence"/>
</dbReference>
<dbReference type="Pfam" id="PF03235">
    <property type="entry name" value="GmrSD_N"/>
    <property type="match status" value="1"/>
</dbReference>